<feature type="compositionally biased region" description="Basic and acidic residues" evidence="1">
    <location>
        <begin position="38"/>
        <end position="50"/>
    </location>
</feature>
<gene>
    <name evidence="2" type="ordered locus">Clocel_2672</name>
</gene>
<evidence type="ECO:0000313" key="3">
    <source>
        <dbReference type="Proteomes" id="UP000002730"/>
    </source>
</evidence>
<dbReference type="KEGG" id="ccb:Clocel_2672"/>
<keyword evidence="3" id="KW-1185">Reference proteome</keyword>
<name>D9SRE3_CLOC7</name>
<feature type="compositionally biased region" description="Basic and acidic residues" evidence="1">
    <location>
        <begin position="1"/>
        <end position="16"/>
    </location>
</feature>
<feature type="region of interest" description="Disordered" evidence="1">
    <location>
        <begin position="1"/>
        <end position="50"/>
    </location>
</feature>
<proteinExistence type="predicted"/>
<evidence type="ECO:0000313" key="2">
    <source>
        <dbReference type="EMBL" id="ADL52372.1"/>
    </source>
</evidence>
<dbReference type="Proteomes" id="UP000002730">
    <property type="component" value="Chromosome"/>
</dbReference>
<reference evidence="2 3" key="1">
    <citation type="submission" date="2010-08" db="EMBL/GenBank/DDBJ databases">
        <title>Complete sequence of Clostridium cellulovorans 743B.</title>
        <authorList>
            <consortium name="US DOE Joint Genome Institute"/>
            <person name="Lucas S."/>
            <person name="Copeland A."/>
            <person name="Lapidus A."/>
            <person name="Cheng J.-F."/>
            <person name="Bruce D."/>
            <person name="Goodwin L."/>
            <person name="Pitluck S."/>
            <person name="Chertkov O."/>
            <person name="Detter J.C."/>
            <person name="Han C."/>
            <person name="Tapia R."/>
            <person name="Land M."/>
            <person name="Hauser L."/>
            <person name="Chang Y.-J."/>
            <person name="Jeffries C."/>
            <person name="Kyrpides N."/>
            <person name="Ivanova N."/>
            <person name="Mikhailova N."/>
            <person name="Hemme C.L."/>
            <person name="Woyke T."/>
        </authorList>
    </citation>
    <scope>NUCLEOTIDE SEQUENCE [LARGE SCALE GENOMIC DNA]</scope>
    <source>
        <strain evidence="3">ATCC 35296 / DSM 3052 / OCM 3 / 743B</strain>
    </source>
</reference>
<dbReference type="RefSeq" id="WP_010074489.1">
    <property type="nucleotide sequence ID" value="NC_014393.1"/>
</dbReference>
<dbReference type="NCBIfam" id="NF040908">
    <property type="entry name" value="CPC_1213_fam"/>
    <property type="match status" value="1"/>
</dbReference>
<protein>
    <submittedName>
        <fullName evidence="2">Uncharacterized protein</fullName>
    </submittedName>
</protein>
<dbReference type="HOGENOM" id="CLU_215266_0_0_9"/>
<dbReference type="AlphaFoldDB" id="D9SRE3"/>
<accession>D9SRE3</accession>
<dbReference type="EMBL" id="CP002160">
    <property type="protein sequence ID" value="ADL52372.1"/>
    <property type="molecule type" value="Genomic_DNA"/>
</dbReference>
<dbReference type="STRING" id="573061.Clocel_2672"/>
<evidence type="ECO:0000256" key="1">
    <source>
        <dbReference type="SAM" id="MobiDB-lite"/>
    </source>
</evidence>
<organism evidence="2 3">
    <name type="scientific">Clostridium cellulovorans (strain ATCC 35296 / DSM 3052 / OCM 3 / 743B)</name>
    <dbReference type="NCBI Taxonomy" id="573061"/>
    <lineage>
        <taxon>Bacteria</taxon>
        <taxon>Bacillati</taxon>
        <taxon>Bacillota</taxon>
        <taxon>Clostridia</taxon>
        <taxon>Eubacteriales</taxon>
        <taxon>Clostridiaceae</taxon>
        <taxon>Clostridium</taxon>
    </lineage>
</organism>
<dbReference type="InterPro" id="IPR053788">
    <property type="entry name" value="CPC_1213-like"/>
</dbReference>
<sequence length="50" mass="5777">MPKMNKAKEKKQESKNFKKKHINHDPNAESARAAFGEPKAHDADRLDFKL</sequence>